<dbReference type="InterPro" id="IPR041231">
    <property type="entry name" value="FlgA_N"/>
</dbReference>
<accession>A0A254THE5</accession>
<comment type="similarity">
    <text evidence="4">Belongs to the FlgA family.</text>
</comment>
<evidence type="ECO:0000313" key="6">
    <source>
        <dbReference type="EMBL" id="OWW19983.1"/>
    </source>
</evidence>
<gene>
    <name evidence="6" type="ORF">AYR66_11200</name>
</gene>
<reference evidence="6 7" key="1">
    <citation type="submission" date="2016-02" db="EMBL/GenBank/DDBJ databases">
        <authorList>
            <person name="Wen L."/>
            <person name="He K."/>
            <person name="Yang H."/>
        </authorList>
    </citation>
    <scope>NUCLEOTIDE SEQUENCE [LARGE SCALE GENOMIC DNA]</scope>
    <source>
        <strain evidence="6 7">TSA40</strain>
    </source>
</reference>
<dbReference type="Gene3D" id="3.90.1210.10">
    <property type="entry name" value="Antifreeze-like/N-acetylneuraminic acid synthase C-terminal domain"/>
    <property type="match status" value="1"/>
</dbReference>
<feature type="domain" description="SAF" evidence="5">
    <location>
        <begin position="110"/>
        <end position="172"/>
    </location>
</feature>
<dbReference type="Pfam" id="PF17656">
    <property type="entry name" value="ChapFlgA_N"/>
    <property type="match status" value="1"/>
</dbReference>
<comment type="subcellular location">
    <subcellularLocation>
        <location evidence="1 4">Periplasm</location>
    </subcellularLocation>
</comment>
<protein>
    <recommendedName>
        <fullName evidence="4">Flagella basal body P-ring formation protein FlgA</fullName>
    </recommendedName>
</protein>
<dbReference type="Pfam" id="PF13144">
    <property type="entry name" value="ChapFlgA"/>
    <property type="match status" value="1"/>
</dbReference>
<dbReference type="SMART" id="SM00858">
    <property type="entry name" value="SAF"/>
    <property type="match status" value="1"/>
</dbReference>
<dbReference type="CDD" id="cd11614">
    <property type="entry name" value="SAF_CpaB_FlgA_like"/>
    <property type="match status" value="1"/>
</dbReference>
<dbReference type="GO" id="GO:0044780">
    <property type="term" value="P:bacterial-type flagellum assembly"/>
    <property type="evidence" value="ECO:0007669"/>
    <property type="project" value="InterPro"/>
</dbReference>
<evidence type="ECO:0000259" key="5">
    <source>
        <dbReference type="SMART" id="SM00858"/>
    </source>
</evidence>
<comment type="caution">
    <text evidence="6">The sequence shown here is derived from an EMBL/GenBank/DDBJ whole genome shotgun (WGS) entry which is preliminary data.</text>
</comment>
<keyword evidence="3 4" id="KW-0574">Periplasm</keyword>
<keyword evidence="6" id="KW-0966">Cell projection</keyword>
<organism evidence="6 7">
    <name type="scientific">Noviherbaspirillum denitrificans</name>
    <dbReference type="NCBI Taxonomy" id="1968433"/>
    <lineage>
        <taxon>Bacteria</taxon>
        <taxon>Pseudomonadati</taxon>
        <taxon>Pseudomonadota</taxon>
        <taxon>Betaproteobacteria</taxon>
        <taxon>Burkholderiales</taxon>
        <taxon>Oxalobacteraceae</taxon>
        <taxon>Noviherbaspirillum</taxon>
    </lineage>
</organism>
<proteinExistence type="inferred from homology"/>
<evidence type="ECO:0000313" key="7">
    <source>
        <dbReference type="Proteomes" id="UP000197535"/>
    </source>
</evidence>
<evidence type="ECO:0000256" key="4">
    <source>
        <dbReference type="RuleBase" id="RU362063"/>
    </source>
</evidence>
<keyword evidence="2 4" id="KW-0732">Signal</keyword>
<dbReference type="AlphaFoldDB" id="A0A254THE5"/>
<dbReference type="InterPro" id="IPR013974">
    <property type="entry name" value="SAF"/>
</dbReference>
<dbReference type="InterPro" id="IPR039246">
    <property type="entry name" value="Flagellar_FlgA"/>
</dbReference>
<dbReference type="GO" id="GO:0042597">
    <property type="term" value="C:periplasmic space"/>
    <property type="evidence" value="ECO:0007669"/>
    <property type="project" value="UniProtKB-SubCell"/>
</dbReference>
<dbReference type="NCBIfam" id="TIGR03170">
    <property type="entry name" value="flgA_cterm"/>
    <property type="match status" value="1"/>
</dbReference>
<keyword evidence="6" id="KW-0969">Cilium</keyword>
<dbReference type="OrthoDB" id="8561436at2"/>
<comment type="function">
    <text evidence="4">Involved in the assembly process of the P-ring formation. It may associate with FlgF on the rod constituting a structure essential for the P-ring assembly or may act as a modulator protein for the P-ring assembly.</text>
</comment>
<keyword evidence="4" id="KW-1005">Bacterial flagellum biogenesis</keyword>
<evidence type="ECO:0000256" key="2">
    <source>
        <dbReference type="ARBA" id="ARBA00022729"/>
    </source>
</evidence>
<evidence type="ECO:0000256" key="3">
    <source>
        <dbReference type="ARBA" id="ARBA00022764"/>
    </source>
</evidence>
<dbReference type="PANTHER" id="PTHR36307:SF1">
    <property type="entry name" value="FLAGELLA BASAL BODY P-RING FORMATION PROTEIN FLGA"/>
    <property type="match status" value="1"/>
</dbReference>
<dbReference type="PANTHER" id="PTHR36307">
    <property type="entry name" value="FLAGELLA BASAL BODY P-RING FORMATION PROTEIN FLGA"/>
    <property type="match status" value="1"/>
</dbReference>
<keyword evidence="7" id="KW-1185">Reference proteome</keyword>
<feature type="chain" id="PRO_5011812798" description="Flagella basal body P-ring formation protein FlgA" evidence="4">
    <location>
        <begin position="25"/>
        <end position="234"/>
    </location>
</feature>
<sequence length="234" mass="23945">MKYPSTILPLLLAALNLAAGTAHAQQARQDPAAIRDTVEQFLRTQSSGLPGEVEITVGQVDARTNLATCAAPQAFLPGGSRVWGKTTVGVRCTAPAPWTIYVSATVKVIGEYVVTAAPLAQGQTVTLNDLTKAKGDLTALPSGIVTDPAQAAGKTVTASLAAGTPLRNDSLRAQQAVQQGQTVRVVSNGPGFRVSTEAKALNNAADGQVAQARTTSGQVVSGVARSGGVVEVTY</sequence>
<dbReference type="Gene3D" id="2.30.30.760">
    <property type="match status" value="1"/>
</dbReference>
<dbReference type="InterPro" id="IPR017585">
    <property type="entry name" value="SAF_FlgA"/>
</dbReference>
<dbReference type="EMBL" id="LSTO01000001">
    <property type="protein sequence ID" value="OWW19983.1"/>
    <property type="molecule type" value="Genomic_DNA"/>
</dbReference>
<feature type="signal peptide" evidence="4">
    <location>
        <begin position="1"/>
        <end position="24"/>
    </location>
</feature>
<dbReference type="RefSeq" id="WP_088706880.1">
    <property type="nucleotide sequence ID" value="NZ_LSTO01000001.1"/>
</dbReference>
<name>A0A254THE5_9BURK</name>
<dbReference type="Proteomes" id="UP000197535">
    <property type="component" value="Unassembled WGS sequence"/>
</dbReference>
<evidence type="ECO:0000256" key="1">
    <source>
        <dbReference type="ARBA" id="ARBA00004418"/>
    </source>
</evidence>
<keyword evidence="6" id="KW-0282">Flagellum</keyword>